<evidence type="ECO:0000259" key="1">
    <source>
        <dbReference type="SMART" id="SM01008"/>
    </source>
</evidence>
<dbReference type="GO" id="GO:0005506">
    <property type="term" value="F:iron ion binding"/>
    <property type="evidence" value="ECO:0007669"/>
    <property type="project" value="InterPro"/>
</dbReference>
<organism evidence="2 3">
    <name type="scientific">Palleronia marisminoris</name>
    <dbReference type="NCBI Taxonomy" id="315423"/>
    <lineage>
        <taxon>Bacteria</taxon>
        <taxon>Pseudomonadati</taxon>
        <taxon>Pseudomonadota</taxon>
        <taxon>Alphaproteobacteria</taxon>
        <taxon>Rhodobacterales</taxon>
        <taxon>Roseobacteraceae</taxon>
        <taxon>Palleronia</taxon>
    </lineage>
</organism>
<dbReference type="EC" id="1.17.1.4" evidence="2"/>
<dbReference type="InterPro" id="IPR016208">
    <property type="entry name" value="Ald_Oxase/xanthine_DH-like"/>
</dbReference>
<dbReference type="InterPro" id="IPR008274">
    <property type="entry name" value="AldOxase/xan_DH_MoCoBD1"/>
</dbReference>
<dbReference type="InterPro" id="IPR046867">
    <property type="entry name" value="AldOxase/xan_DH_MoCoBD2"/>
</dbReference>
<dbReference type="InterPro" id="IPR000674">
    <property type="entry name" value="Ald_Oxase/Xan_DH_a/b"/>
</dbReference>
<dbReference type="EMBL" id="FWFV01000006">
    <property type="protein sequence ID" value="SLN50015.1"/>
    <property type="molecule type" value="Genomic_DNA"/>
</dbReference>
<proteinExistence type="predicted"/>
<dbReference type="Gene3D" id="3.30.365.10">
    <property type="entry name" value="Aldehyde oxidase/xanthine dehydrogenase, molybdopterin binding domain"/>
    <property type="match status" value="4"/>
</dbReference>
<dbReference type="Proteomes" id="UP000193870">
    <property type="component" value="Unassembled WGS sequence"/>
</dbReference>
<reference evidence="2 3" key="1">
    <citation type="submission" date="2017-03" db="EMBL/GenBank/DDBJ databases">
        <authorList>
            <person name="Afonso C.L."/>
            <person name="Miller P.J."/>
            <person name="Scott M.A."/>
            <person name="Spackman E."/>
            <person name="Goraichik I."/>
            <person name="Dimitrov K.M."/>
            <person name="Suarez D.L."/>
            <person name="Swayne D.E."/>
        </authorList>
    </citation>
    <scope>NUCLEOTIDE SEQUENCE [LARGE SCALE GENOMIC DNA]</scope>
    <source>
        <strain evidence="2 3">CECT 7066</strain>
    </source>
</reference>
<accession>A0A1Y5T1J9</accession>
<dbReference type="Gene3D" id="3.90.1170.50">
    <property type="entry name" value="Aldehyde oxidase/xanthine dehydrogenase, a/b hammerhead"/>
    <property type="match status" value="1"/>
</dbReference>
<keyword evidence="2" id="KW-0560">Oxidoreductase</keyword>
<dbReference type="SUPFAM" id="SSF56003">
    <property type="entry name" value="Molybdenum cofactor-binding domain"/>
    <property type="match status" value="1"/>
</dbReference>
<feature type="domain" description="Aldehyde oxidase/xanthine dehydrogenase a/b hammerhead" evidence="1">
    <location>
        <begin position="37"/>
        <end position="140"/>
    </location>
</feature>
<dbReference type="Pfam" id="PF01315">
    <property type="entry name" value="Ald_Xan_dh_C"/>
    <property type="match status" value="1"/>
</dbReference>
<dbReference type="InterPro" id="IPR036856">
    <property type="entry name" value="Ald_Oxase/Xan_DH_a/b_sf"/>
</dbReference>
<dbReference type="Pfam" id="PF02738">
    <property type="entry name" value="MoCoBD_1"/>
    <property type="match status" value="1"/>
</dbReference>
<dbReference type="PANTHER" id="PTHR11908">
    <property type="entry name" value="XANTHINE DEHYDROGENASE"/>
    <property type="match status" value="1"/>
</dbReference>
<dbReference type="SMART" id="SM01008">
    <property type="entry name" value="Ald_Xan_dh_C"/>
    <property type="match status" value="1"/>
</dbReference>
<sequence>MTEHLKMDKIQPRLLDETGQGAITKPTPRPEGPLKVSGTARYAGEYKAENMAQGYLVRAGITKGTFKIDRDSVKDMPGFLGLFTDHMIRNSAQGTANTNPVQPGPQIQYLGQPIAVVVAETFEQARHIAHAVKVDYQREDDATPDFSTATNFKEQEKKSLSQGDLEQAMADAAFTVDATFTTSPHNSAAMEPHTALATWEGDKVTVRGSLQMLKYNQNELADSLGIPAENVRLLSHYIGGGFGSKLGIDAACVSAAVASRHLGRPVRVEMHRNNVFEAVVLRTPSRQRVRLAADKDGNLLGVGHENWQSNLPDETFSEPIDTATHFLYGGDSRTYATHVARLNRPASGSVRAPGEAIGMLALENAMDELAEAAGIDPIDLRVRNIPEVHPESGFQYSSRSLAQCLTEGADRFGWSDRKAPKERREGEWFVGMGVASAARTNILMESKARVTLNPDGTALVETDMTDIGTGTYSILSLIAAEMLGLPSDQVTVELGDTDLPHASGSGGSWGAASSGSAVFLGAKAIRRKIAERLGCDPDALRLQDGIATGGNVRRPISELLDGPVTEEGHIEPGKQEVTQAGFGAHFAEVAVNSVTGEVRVQRMLAVMAAGRILNEQTAQSQVWGGQIWGVGTALTEEIQHDHRTGHVVNNDLAEYHVPVNLDIGDLDVLFVDERDDYANPMQVKGIGELGISGAGAAITNAIYNACGVRVRDYPATPDKIFPHL</sequence>
<name>A0A1Y5T1J9_9RHOB</name>
<dbReference type="STRING" id="315423.SAMN04488020_10612"/>
<dbReference type="Pfam" id="PF20256">
    <property type="entry name" value="MoCoBD_2"/>
    <property type="match status" value="1"/>
</dbReference>
<protein>
    <submittedName>
        <fullName evidence="2">Xanthine dehydrogenase molybdenum-binding subunit</fullName>
        <ecNumber evidence="2">1.17.1.4</ecNumber>
    </submittedName>
</protein>
<dbReference type="InterPro" id="IPR037165">
    <property type="entry name" value="AldOxase/xan_DH_Mopterin-bd_sf"/>
</dbReference>
<dbReference type="PANTHER" id="PTHR11908:SF123">
    <property type="entry name" value="ALDEHYDE OXIDOREDUCTASE MOLYBDENUM-BINDING SUBUNIT PAOC"/>
    <property type="match status" value="1"/>
</dbReference>
<dbReference type="OrthoDB" id="8428274at2"/>
<dbReference type="SUPFAM" id="SSF54665">
    <property type="entry name" value="CO dehydrogenase molybdoprotein N-domain-like"/>
    <property type="match status" value="1"/>
</dbReference>
<dbReference type="RefSeq" id="WP_085854226.1">
    <property type="nucleotide sequence ID" value="NZ_FOPF01000006.1"/>
</dbReference>
<gene>
    <name evidence="2" type="primary">xdhA_2</name>
    <name evidence="2" type="ORF">PAM7066_02245</name>
</gene>
<dbReference type="AlphaFoldDB" id="A0A1Y5T1J9"/>
<evidence type="ECO:0000313" key="2">
    <source>
        <dbReference type="EMBL" id="SLN50015.1"/>
    </source>
</evidence>
<dbReference type="GO" id="GO:0004854">
    <property type="term" value="F:xanthine dehydrogenase activity"/>
    <property type="evidence" value="ECO:0007669"/>
    <property type="project" value="UniProtKB-EC"/>
</dbReference>
<evidence type="ECO:0000313" key="3">
    <source>
        <dbReference type="Proteomes" id="UP000193870"/>
    </source>
</evidence>
<keyword evidence="3" id="KW-1185">Reference proteome</keyword>